<gene>
    <name evidence="1" type="ORF">DFP76_104258</name>
</gene>
<evidence type="ECO:0000313" key="1">
    <source>
        <dbReference type="EMBL" id="RBO83439.1"/>
    </source>
</evidence>
<name>A0A366D1R4_9GAMM</name>
<organism evidence="1 2">
    <name type="scientific">Marinomonas aquiplantarum</name>
    <dbReference type="NCBI Taxonomy" id="491951"/>
    <lineage>
        <taxon>Bacteria</taxon>
        <taxon>Pseudomonadati</taxon>
        <taxon>Pseudomonadota</taxon>
        <taxon>Gammaproteobacteria</taxon>
        <taxon>Oceanospirillales</taxon>
        <taxon>Oceanospirillaceae</taxon>
        <taxon>Marinomonas</taxon>
    </lineage>
</organism>
<dbReference type="Pfam" id="PF10761">
    <property type="entry name" value="DUF2590"/>
    <property type="match status" value="1"/>
</dbReference>
<dbReference type="AlphaFoldDB" id="A0A366D1R4"/>
<comment type="caution">
    <text evidence="1">The sequence shown here is derived from an EMBL/GenBank/DDBJ whole genome shotgun (WGS) entry which is preliminary data.</text>
</comment>
<dbReference type="InterPro" id="IPR019697">
    <property type="entry name" value="Phage_HP1_Orf28"/>
</dbReference>
<protein>
    <submittedName>
        <fullName evidence="1">Uncharacterized protein DUF2590</fullName>
    </submittedName>
</protein>
<sequence>MASIDLLIKDDDLDLSAIGEPLLVSGGDCVAQDLRHMIREKAYAFKLIGERNPTTISALCTDIEIQMENDERVYPGTASVALNGDSLMCEAQTVFGERITVTV</sequence>
<dbReference type="EMBL" id="QNRF01000004">
    <property type="protein sequence ID" value="RBO83439.1"/>
    <property type="molecule type" value="Genomic_DNA"/>
</dbReference>
<dbReference type="RefSeq" id="WP_113874390.1">
    <property type="nucleotide sequence ID" value="NZ_QNRF01000004.1"/>
</dbReference>
<reference evidence="1 2" key="1">
    <citation type="submission" date="2018-06" db="EMBL/GenBank/DDBJ databases">
        <title>Genomic Encyclopedia of Type Strains, Phase III (KMG-III): the genomes of soil and plant-associated and newly described type strains.</title>
        <authorList>
            <person name="Whitman W."/>
        </authorList>
    </citation>
    <scope>NUCLEOTIDE SEQUENCE [LARGE SCALE GENOMIC DNA]</scope>
    <source>
        <strain evidence="1 2">CECT 7732</strain>
    </source>
</reference>
<keyword evidence="2" id="KW-1185">Reference proteome</keyword>
<proteinExistence type="predicted"/>
<evidence type="ECO:0000313" key="2">
    <source>
        <dbReference type="Proteomes" id="UP000252086"/>
    </source>
</evidence>
<dbReference type="OrthoDB" id="6893744at2"/>
<accession>A0A366D1R4</accession>
<dbReference type="Proteomes" id="UP000252086">
    <property type="component" value="Unassembled WGS sequence"/>
</dbReference>